<feature type="signal peptide" evidence="1">
    <location>
        <begin position="1"/>
        <end position="21"/>
    </location>
</feature>
<dbReference type="RefSeq" id="WP_125238168.1">
    <property type="nucleotide sequence ID" value="NZ_RQYF01000003.1"/>
</dbReference>
<name>A0A3P2AEB6_9BACE</name>
<dbReference type="AlphaFoldDB" id="A0A3P2AEB6"/>
<evidence type="ECO:0000259" key="2">
    <source>
        <dbReference type="Pfam" id="PF21012"/>
    </source>
</evidence>
<keyword evidence="1" id="KW-0732">Signal</keyword>
<reference evidence="3 4" key="1">
    <citation type="submission" date="2018-11" db="EMBL/GenBank/DDBJ databases">
        <title>Genomes From Bacteria Associated with the Canine Oral Cavity: a Test Case for Automated Genome-Based Taxonomic Assignment.</title>
        <authorList>
            <person name="Coil D.A."/>
            <person name="Jospin G."/>
            <person name="Darling A.E."/>
            <person name="Wallis C."/>
            <person name="Davis I.J."/>
            <person name="Harris S."/>
            <person name="Eisen J.A."/>
            <person name="Holcombe L.J."/>
            <person name="O'Flynn C."/>
        </authorList>
    </citation>
    <scope>NUCLEOTIDE SEQUENCE [LARGE SCALE GENOMIC DNA]</scope>
    <source>
        <strain evidence="3 4">OH1047_COT-310</strain>
    </source>
</reference>
<proteinExistence type="predicted"/>
<dbReference type="InterPro" id="IPR049236">
    <property type="entry name" value="DUF6850"/>
</dbReference>
<organism evidence="3 4">
    <name type="scientific">Prevotella heparinolytica</name>
    <dbReference type="NCBI Taxonomy" id="28113"/>
    <lineage>
        <taxon>Bacteria</taxon>
        <taxon>Pseudomonadati</taxon>
        <taxon>Bacteroidota</taxon>
        <taxon>Bacteroidia</taxon>
        <taxon>Bacteroidales</taxon>
        <taxon>Bacteroidaceae</taxon>
        <taxon>Bacteroides</taxon>
    </lineage>
</organism>
<evidence type="ECO:0000256" key="1">
    <source>
        <dbReference type="SAM" id="SignalP"/>
    </source>
</evidence>
<feature type="chain" id="PRO_5018173007" description="DUF6850 domain-containing protein" evidence="1">
    <location>
        <begin position="22"/>
        <end position="510"/>
    </location>
</feature>
<evidence type="ECO:0000313" key="3">
    <source>
        <dbReference type="EMBL" id="RRD93046.1"/>
    </source>
</evidence>
<evidence type="ECO:0000313" key="4">
    <source>
        <dbReference type="Proteomes" id="UP000279562"/>
    </source>
</evidence>
<dbReference type="Pfam" id="PF21012">
    <property type="entry name" value="DUF6850"/>
    <property type="match status" value="1"/>
</dbReference>
<sequence>MKIKIISSLILLLATASSVCARTVDTVLIRQKAYMHSAAKREFVVYPYRNPALNFYRQSYSLSTLEVAGECDTQDRAIQAEAGDGWKGLFLSGESYVHLSEKARAWGNAYYRNGTRRNVRWNESADHELVYPYVAADTIGGDMNSETYFFRGGYAAAYKQWTFGGEFSFRALQEYRDVDPRPNNKVADLYGKVGASRRIHAAYAAALSVEAHKYKQNGDLTYYDELGVSKTFHLTGLGNSYTRFDGTRTNVRYQGHRYGAGISLLPTESDGGWSGSFNYLYSFYEKILLAANDIPLNEIKENNLQAEVAWTRSKQARRFTGIKAAVIYNDRKGTENLYGDAVNSIYPKIADAEQFGSRSLHAMLGGSYEQEQTARWRWCLQPAISYLQRKDTYKTPAKGMEYSLWNASLAFVSTHRWSKGMLRARIYGMCQGKIDATSNFGTQAAHPYALTVLKQNLEMQSGNRTGYGLSVRWSQNIGNTLGYAEAGWQQTRYSGNMHSRMLRVSVGVAL</sequence>
<protein>
    <recommendedName>
        <fullName evidence="2">DUF6850 domain-containing protein</fullName>
    </recommendedName>
</protein>
<keyword evidence="4" id="KW-1185">Reference proteome</keyword>
<dbReference type="Proteomes" id="UP000279562">
    <property type="component" value="Unassembled WGS sequence"/>
</dbReference>
<dbReference type="EMBL" id="RQYF01000003">
    <property type="protein sequence ID" value="RRD93046.1"/>
    <property type="molecule type" value="Genomic_DNA"/>
</dbReference>
<gene>
    <name evidence="3" type="ORF">EII33_01195</name>
</gene>
<feature type="domain" description="DUF6850" evidence="2">
    <location>
        <begin position="51"/>
        <end position="508"/>
    </location>
</feature>
<accession>A0A3P2AEB6</accession>
<comment type="caution">
    <text evidence="3">The sequence shown here is derived from an EMBL/GenBank/DDBJ whole genome shotgun (WGS) entry which is preliminary data.</text>
</comment>